<name>A0AAE0NRS0_9PEZI</name>
<comment type="caution">
    <text evidence="2">The sequence shown here is derived from an EMBL/GenBank/DDBJ whole genome shotgun (WGS) entry which is preliminary data.</text>
</comment>
<reference evidence="2" key="1">
    <citation type="journal article" date="2023" name="Mol. Phylogenet. Evol.">
        <title>Genome-scale phylogeny and comparative genomics of the fungal order Sordariales.</title>
        <authorList>
            <person name="Hensen N."/>
            <person name="Bonometti L."/>
            <person name="Westerberg I."/>
            <person name="Brannstrom I.O."/>
            <person name="Guillou S."/>
            <person name="Cros-Aarteil S."/>
            <person name="Calhoun S."/>
            <person name="Haridas S."/>
            <person name="Kuo A."/>
            <person name="Mondo S."/>
            <person name="Pangilinan J."/>
            <person name="Riley R."/>
            <person name="LaButti K."/>
            <person name="Andreopoulos B."/>
            <person name="Lipzen A."/>
            <person name="Chen C."/>
            <person name="Yan M."/>
            <person name="Daum C."/>
            <person name="Ng V."/>
            <person name="Clum A."/>
            <person name="Steindorff A."/>
            <person name="Ohm R.A."/>
            <person name="Martin F."/>
            <person name="Silar P."/>
            <person name="Natvig D.O."/>
            <person name="Lalanne C."/>
            <person name="Gautier V."/>
            <person name="Ament-Velasquez S.L."/>
            <person name="Kruys A."/>
            <person name="Hutchinson M.I."/>
            <person name="Powell A.J."/>
            <person name="Barry K."/>
            <person name="Miller A.N."/>
            <person name="Grigoriev I.V."/>
            <person name="Debuchy R."/>
            <person name="Gladieux P."/>
            <person name="Hiltunen Thoren M."/>
            <person name="Johannesson H."/>
        </authorList>
    </citation>
    <scope>NUCLEOTIDE SEQUENCE</scope>
    <source>
        <strain evidence="2">CBS 232.78</strain>
    </source>
</reference>
<evidence type="ECO:0000256" key="1">
    <source>
        <dbReference type="SAM" id="SignalP"/>
    </source>
</evidence>
<evidence type="ECO:0000313" key="2">
    <source>
        <dbReference type="EMBL" id="KAK3386487.1"/>
    </source>
</evidence>
<feature type="chain" id="PRO_5042154578" evidence="1">
    <location>
        <begin position="23"/>
        <end position="123"/>
    </location>
</feature>
<keyword evidence="3" id="KW-1185">Reference proteome</keyword>
<feature type="signal peptide" evidence="1">
    <location>
        <begin position="1"/>
        <end position="22"/>
    </location>
</feature>
<keyword evidence="1" id="KW-0732">Signal</keyword>
<evidence type="ECO:0000313" key="3">
    <source>
        <dbReference type="Proteomes" id="UP001285441"/>
    </source>
</evidence>
<protein>
    <submittedName>
        <fullName evidence="2">Uncharacterized protein</fullName>
    </submittedName>
</protein>
<dbReference type="AlphaFoldDB" id="A0AAE0NRS0"/>
<reference evidence="2" key="2">
    <citation type="submission" date="2023-06" db="EMBL/GenBank/DDBJ databases">
        <authorList>
            <consortium name="Lawrence Berkeley National Laboratory"/>
            <person name="Haridas S."/>
            <person name="Hensen N."/>
            <person name="Bonometti L."/>
            <person name="Westerberg I."/>
            <person name="Brannstrom I.O."/>
            <person name="Guillou S."/>
            <person name="Cros-Aarteil S."/>
            <person name="Calhoun S."/>
            <person name="Kuo A."/>
            <person name="Mondo S."/>
            <person name="Pangilinan J."/>
            <person name="Riley R."/>
            <person name="LaButti K."/>
            <person name="Andreopoulos B."/>
            <person name="Lipzen A."/>
            <person name="Chen C."/>
            <person name="Yanf M."/>
            <person name="Daum C."/>
            <person name="Ng V."/>
            <person name="Clum A."/>
            <person name="Steindorff A."/>
            <person name="Ohm R."/>
            <person name="Martin F."/>
            <person name="Silar P."/>
            <person name="Natvig D."/>
            <person name="Lalanne C."/>
            <person name="Gautier V."/>
            <person name="Ament-velasquez S.L."/>
            <person name="Kruys A."/>
            <person name="Hutchinson M.I."/>
            <person name="Powell A.J."/>
            <person name="Barry K."/>
            <person name="Miller A.N."/>
            <person name="Grigoriev I.V."/>
            <person name="Debuchy R."/>
            <person name="Gladieux P."/>
            <person name="Thoren M.H."/>
            <person name="Johannesson H."/>
        </authorList>
    </citation>
    <scope>NUCLEOTIDE SEQUENCE</scope>
    <source>
        <strain evidence="2">CBS 232.78</strain>
    </source>
</reference>
<sequence>MHFARCAVIVLLLHGQFTACHGDTRTTIPPQLMRQMFSSRQMESPHPMLEASAADKRRVQPLILGDKASLCAAAFLMTVCCDVSCSAMIPGMSFPLVTHECQARCVNHVQRARVKAGIVKSRG</sequence>
<organism evidence="2 3">
    <name type="scientific">Podospora didyma</name>
    <dbReference type="NCBI Taxonomy" id="330526"/>
    <lineage>
        <taxon>Eukaryota</taxon>
        <taxon>Fungi</taxon>
        <taxon>Dikarya</taxon>
        <taxon>Ascomycota</taxon>
        <taxon>Pezizomycotina</taxon>
        <taxon>Sordariomycetes</taxon>
        <taxon>Sordariomycetidae</taxon>
        <taxon>Sordariales</taxon>
        <taxon>Podosporaceae</taxon>
        <taxon>Podospora</taxon>
    </lineage>
</organism>
<dbReference type="EMBL" id="JAULSW010000003">
    <property type="protein sequence ID" value="KAK3386487.1"/>
    <property type="molecule type" value="Genomic_DNA"/>
</dbReference>
<gene>
    <name evidence="2" type="ORF">B0H63DRAFT_467859</name>
</gene>
<accession>A0AAE0NRS0</accession>
<proteinExistence type="predicted"/>
<dbReference type="Proteomes" id="UP001285441">
    <property type="component" value="Unassembled WGS sequence"/>
</dbReference>